<gene>
    <name evidence="1" type="ORF">Scep_016344</name>
</gene>
<dbReference type="EMBL" id="JBBNAG010000007">
    <property type="protein sequence ID" value="KAK9118251.1"/>
    <property type="molecule type" value="Genomic_DNA"/>
</dbReference>
<evidence type="ECO:0000313" key="2">
    <source>
        <dbReference type="Proteomes" id="UP001419268"/>
    </source>
</evidence>
<keyword evidence="2" id="KW-1185">Reference proteome</keyword>
<name>A0AAP0IMH6_9MAGN</name>
<dbReference type="AlphaFoldDB" id="A0AAP0IMH6"/>
<accession>A0AAP0IMH6</accession>
<evidence type="ECO:0000313" key="1">
    <source>
        <dbReference type="EMBL" id="KAK9118251.1"/>
    </source>
</evidence>
<organism evidence="1 2">
    <name type="scientific">Stephania cephalantha</name>
    <dbReference type="NCBI Taxonomy" id="152367"/>
    <lineage>
        <taxon>Eukaryota</taxon>
        <taxon>Viridiplantae</taxon>
        <taxon>Streptophyta</taxon>
        <taxon>Embryophyta</taxon>
        <taxon>Tracheophyta</taxon>
        <taxon>Spermatophyta</taxon>
        <taxon>Magnoliopsida</taxon>
        <taxon>Ranunculales</taxon>
        <taxon>Menispermaceae</taxon>
        <taxon>Menispermoideae</taxon>
        <taxon>Cissampelideae</taxon>
        <taxon>Stephania</taxon>
    </lineage>
</organism>
<comment type="caution">
    <text evidence="1">The sequence shown here is derived from an EMBL/GenBank/DDBJ whole genome shotgun (WGS) entry which is preliminary data.</text>
</comment>
<dbReference type="Proteomes" id="UP001419268">
    <property type="component" value="Unassembled WGS sequence"/>
</dbReference>
<sequence length="79" mass="8577">MTGFITGPVLEEEEEAEVYENSSAGTSVHDPLHLLHKMLVLTADLVGSLDRISYTIIDSGNLLILSSSPPPILFDQIQP</sequence>
<protein>
    <submittedName>
        <fullName evidence="1">Uncharacterized protein</fullName>
    </submittedName>
</protein>
<proteinExistence type="predicted"/>
<reference evidence="1 2" key="1">
    <citation type="submission" date="2024-01" db="EMBL/GenBank/DDBJ databases">
        <title>Genome assemblies of Stephania.</title>
        <authorList>
            <person name="Yang L."/>
        </authorList>
    </citation>
    <scope>NUCLEOTIDE SEQUENCE [LARGE SCALE GENOMIC DNA]</scope>
    <source>
        <strain evidence="1">JXDWG</strain>
        <tissue evidence="1">Leaf</tissue>
    </source>
</reference>